<keyword evidence="9 14" id="KW-0249">Electron transport</keyword>
<feature type="active site" description="Cysteine persulfide intermediate" evidence="15">
    <location>
        <position position="223"/>
    </location>
</feature>
<dbReference type="Gene3D" id="1.10.760.10">
    <property type="entry name" value="Cytochrome c-like domain"/>
    <property type="match status" value="2"/>
</dbReference>
<evidence type="ECO:0000256" key="2">
    <source>
        <dbReference type="ARBA" id="ARBA00011530"/>
    </source>
</evidence>
<keyword evidence="4 14" id="KW-0349">Heme</keyword>
<evidence type="ECO:0000256" key="3">
    <source>
        <dbReference type="ARBA" id="ARBA00022448"/>
    </source>
</evidence>
<evidence type="ECO:0000256" key="11">
    <source>
        <dbReference type="ARBA" id="ARBA00025746"/>
    </source>
</evidence>
<dbReference type="GO" id="GO:0016669">
    <property type="term" value="F:oxidoreductase activity, acting on a sulfur group of donors, cytochrome as acceptor"/>
    <property type="evidence" value="ECO:0007669"/>
    <property type="project" value="InterPro"/>
</dbReference>
<dbReference type="EMBL" id="CP030085">
    <property type="protein sequence ID" value="AWW50671.1"/>
    <property type="molecule type" value="Genomic_DNA"/>
</dbReference>
<evidence type="ECO:0000256" key="16">
    <source>
        <dbReference type="PIRSR" id="PIRSR038455-2"/>
    </source>
</evidence>
<evidence type="ECO:0000256" key="8">
    <source>
        <dbReference type="ARBA" id="ARBA00022764"/>
    </source>
</evidence>
<reference evidence="19" key="1">
    <citation type="submission" date="2018-06" db="EMBL/GenBank/DDBJ databases">
        <title>Description of a new Polynucleobacter species.</title>
        <authorList>
            <person name="Hahn M.W."/>
        </authorList>
    </citation>
    <scope>NUCLEOTIDE SEQUENCE [LARGE SCALE GENOMIC DNA]</scope>
    <source>
        <strain evidence="19">MG-25-Pas1-D2</strain>
    </source>
</reference>
<evidence type="ECO:0000256" key="4">
    <source>
        <dbReference type="ARBA" id="ARBA00022617"/>
    </source>
</evidence>
<dbReference type="PROSITE" id="PS51007">
    <property type="entry name" value="CYTC"/>
    <property type="match status" value="1"/>
</dbReference>
<comment type="cofactor">
    <cofactor evidence="16">
        <name>heme</name>
        <dbReference type="ChEBI" id="CHEBI:30413"/>
    </cofactor>
    <text evidence="16">Binds 2 heme groups per subunit.</text>
</comment>
<dbReference type="GO" id="GO:0019417">
    <property type="term" value="P:sulfur oxidation"/>
    <property type="evidence" value="ECO:0007669"/>
    <property type="project" value="InterPro"/>
</dbReference>
<dbReference type="Pfam" id="PF21342">
    <property type="entry name" value="SoxA-TsdA_cyt-c"/>
    <property type="match status" value="1"/>
</dbReference>
<keyword evidence="10 14" id="KW-0408">Iron</keyword>
<keyword evidence="3 14" id="KW-0813">Transport</keyword>
<feature type="binding site" description="axial binding residue" evidence="17">
    <location>
        <position position="175"/>
    </location>
    <ligand>
        <name>heme c</name>
        <dbReference type="ChEBI" id="CHEBI:61717"/>
        <label>2</label>
    </ligand>
    <ligandPart>
        <name>Fe</name>
        <dbReference type="ChEBI" id="CHEBI:18248"/>
    </ligandPart>
</feature>
<dbReference type="InterPro" id="IPR009056">
    <property type="entry name" value="Cyt_c-like_dom"/>
</dbReference>
<keyword evidence="6 14" id="KW-0479">Metal-binding</keyword>
<accession>A0A2Z4JV75</accession>
<evidence type="ECO:0000313" key="19">
    <source>
        <dbReference type="Proteomes" id="UP000248592"/>
    </source>
</evidence>
<dbReference type="InterPro" id="IPR036909">
    <property type="entry name" value="Cyt_c-like_dom_sf"/>
</dbReference>
<comment type="subunit">
    <text evidence="2 14">Heterodimer of SoxA and SoxX.</text>
</comment>
<dbReference type="NCBIfam" id="TIGR04484">
    <property type="entry name" value="thiosulf_SoxA"/>
    <property type="match status" value="1"/>
</dbReference>
<dbReference type="EC" id="2.8.5.2" evidence="14"/>
<keyword evidence="8 14" id="KW-0574">Periplasm</keyword>
<dbReference type="SUPFAM" id="SSF46626">
    <property type="entry name" value="Cytochrome c"/>
    <property type="match status" value="2"/>
</dbReference>
<evidence type="ECO:0000256" key="9">
    <source>
        <dbReference type="ARBA" id="ARBA00022982"/>
    </source>
</evidence>
<dbReference type="GO" id="GO:0009055">
    <property type="term" value="F:electron transfer activity"/>
    <property type="evidence" value="ECO:0007669"/>
    <property type="project" value="InterPro"/>
</dbReference>
<evidence type="ECO:0000256" key="13">
    <source>
        <dbReference type="ARBA" id="ARBA00048423"/>
    </source>
</evidence>
<sequence>MKWISVLALMCWSLQAFSQSTADDIAKYREMIADGNPSELYEMAGEELWKKPAGPKNASLEKCNLGLGPGVVDGAAAQLPRYFKDTNRVQDLESRLMTCMETLQGISLQSIIDAKFGEGPKKEMDAIVAYVVTHSKGKKVQVSISHPQEKAMYEMGKQAFYFEAGPFDFSCASCHGSDGKRIRLQDLPNLTTREGAIAGWGSWPAYRVSSGQFWTMQQRLNDCFRQQRFPFPIYGSDVTIALSMYMAKNANGGIIQTPGLKR</sequence>
<proteinExistence type="inferred from homology"/>
<dbReference type="GO" id="GO:0042597">
    <property type="term" value="C:periplasmic space"/>
    <property type="evidence" value="ECO:0007669"/>
    <property type="project" value="UniProtKB-SubCell"/>
</dbReference>
<feature type="binding site" description="covalent" evidence="16">
    <location>
        <position position="174"/>
    </location>
    <ligand>
        <name>heme c</name>
        <dbReference type="ChEBI" id="CHEBI:61717"/>
        <label>2</label>
    </ligand>
</feature>
<evidence type="ECO:0000256" key="1">
    <source>
        <dbReference type="ARBA" id="ARBA00004418"/>
    </source>
</evidence>
<evidence type="ECO:0000256" key="10">
    <source>
        <dbReference type="ARBA" id="ARBA00023004"/>
    </source>
</evidence>
<evidence type="ECO:0000256" key="7">
    <source>
        <dbReference type="ARBA" id="ARBA00022729"/>
    </source>
</evidence>
<dbReference type="GO" id="GO:0070069">
    <property type="term" value="C:cytochrome complex"/>
    <property type="evidence" value="ECO:0007669"/>
    <property type="project" value="InterPro"/>
</dbReference>
<dbReference type="GO" id="GO:0020037">
    <property type="term" value="F:heme binding"/>
    <property type="evidence" value="ECO:0007669"/>
    <property type="project" value="InterPro"/>
</dbReference>
<feature type="binding site" description="covalent" evidence="16">
    <location>
        <position position="171"/>
    </location>
    <ligand>
        <name>heme c</name>
        <dbReference type="ChEBI" id="CHEBI:61717"/>
        <label>2</label>
    </ligand>
</feature>
<dbReference type="GO" id="GO:0046872">
    <property type="term" value="F:metal ion binding"/>
    <property type="evidence" value="ECO:0007669"/>
    <property type="project" value="UniProtKB-KW"/>
</dbReference>
<evidence type="ECO:0000256" key="15">
    <source>
        <dbReference type="PIRSR" id="PIRSR038455-1"/>
    </source>
</evidence>
<evidence type="ECO:0000256" key="5">
    <source>
        <dbReference type="ARBA" id="ARBA00022679"/>
    </source>
</evidence>
<dbReference type="GO" id="GO:0016740">
    <property type="term" value="F:transferase activity"/>
    <property type="evidence" value="ECO:0007669"/>
    <property type="project" value="UniProtKB-KW"/>
</dbReference>
<evidence type="ECO:0000256" key="14">
    <source>
        <dbReference type="PIRNR" id="PIRNR038455"/>
    </source>
</evidence>
<keyword evidence="5 14" id="KW-0808">Transferase</keyword>
<evidence type="ECO:0000256" key="17">
    <source>
        <dbReference type="PIRSR" id="PIRSR038455-3"/>
    </source>
</evidence>
<evidence type="ECO:0000256" key="6">
    <source>
        <dbReference type="ARBA" id="ARBA00022723"/>
    </source>
</evidence>
<feature type="binding site" description="axial binding residue" evidence="17">
    <location>
        <position position="223"/>
    </location>
    <ligand>
        <name>heme c</name>
        <dbReference type="ChEBI" id="CHEBI:61717"/>
        <label>2</label>
    </ligand>
    <ligandPart>
        <name>Fe</name>
        <dbReference type="ChEBI" id="CHEBI:18248"/>
    </ligandPart>
</feature>
<dbReference type="RefSeq" id="WP_112209186.1">
    <property type="nucleotide sequence ID" value="NZ_CBCSBS010000001.1"/>
</dbReference>
<comment type="catalytic activity">
    <reaction evidence="13 14">
        <text>S-sulfanyl-L-cysteinyl-[SoxY protein] + thiosulfate + 2 Fe(III)-[cytochrome c] = S-(2-sulfodisulfanyl)-L-cysteinyl-[SoxY protein] + 2 Fe(II)-[cytochrome c] + 2 H(+)</text>
        <dbReference type="Rhea" id="RHEA:51224"/>
        <dbReference type="Rhea" id="RHEA-COMP:10350"/>
        <dbReference type="Rhea" id="RHEA-COMP:14399"/>
        <dbReference type="Rhea" id="RHEA-COMP:14689"/>
        <dbReference type="Rhea" id="RHEA-COMP:14690"/>
        <dbReference type="ChEBI" id="CHEBI:15378"/>
        <dbReference type="ChEBI" id="CHEBI:29033"/>
        <dbReference type="ChEBI" id="CHEBI:29034"/>
        <dbReference type="ChEBI" id="CHEBI:33542"/>
        <dbReference type="ChEBI" id="CHEBI:61963"/>
        <dbReference type="ChEBI" id="CHEBI:140664"/>
        <dbReference type="EC" id="2.8.5.2"/>
    </reaction>
</comment>
<feature type="binding site" evidence="16">
    <location>
        <position position="219"/>
    </location>
    <ligand>
        <name>substrate</name>
    </ligand>
</feature>
<organism evidence="18 19">
    <name type="scientific">Polynucleobacter paneuropaeus</name>
    <dbReference type="NCBI Taxonomy" id="2527775"/>
    <lineage>
        <taxon>Bacteria</taxon>
        <taxon>Pseudomonadati</taxon>
        <taxon>Pseudomonadota</taxon>
        <taxon>Betaproteobacteria</taxon>
        <taxon>Burkholderiales</taxon>
        <taxon>Burkholderiaceae</taxon>
        <taxon>Polynucleobacter</taxon>
    </lineage>
</organism>
<protein>
    <recommendedName>
        <fullName evidence="14">SoxAX cytochrome complex subunit A</fullName>
        <ecNumber evidence="14">2.8.5.2</ecNumber>
    </recommendedName>
    <alternativeName>
        <fullName evidence="14">Protein SoxA</fullName>
    </alternativeName>
    <alternativeName>
        <fullName evidence="14">Sulfur oxidizing protein A</fullName>
    </alternativeName>
    <alternativeName>
        <fullName evidence="14">Thiosulfate-oxidizing multienzyme system protein SoxA</fullName>
    </alternativeName>
</protein>
<name>A0A2Z4JV75_9BURK</name>
<gene>
    <name evidence="18" type="primary">soxA</name>
    <name evidence="18" type="ORF">Pas1_05160</name>
</gene>
<dbReference type="InterPro" id="IPR025710">
    <property type="entry name" value="SoxA"/>
</dbReference>
<dbReference type="AlphaFoldDB" id="A0A2Z4JV75"/>
<keyword evidence="7" id="KW-0732">Signal</keyword>
<evidence type="ECO:0000256" key="12">
    <source>
        <dbReference type="ARBA" id="ARBA00048077"/>
    </source>
</evidence>
<feature type="binding site" description="covalent" evidence="16">
    <location>
        <position position="63"/>
    </location>
    <ligand>
        <name>heme c</name>
        <dbReference type="ChEBI" id="CHEBI:61717"/>
        <label>1</label>
    </ligand>
</feature>
<comment type="subcellular location">
    <subcellularLocation>
        <location evidence="1 14">Periplasm</location>
    </subcellularLocation>
</comment>
<comment type="catalytic activity">
    <reaction evidence="12 14">
        <text>L-cysteinyl-[SoxY protein] + thiosulfate + 2 Fe(III)-[cytochrome c] = S-sulfosulfanyl-L-cysteinyl-[SoxY protein] + 2 Fe(II)-[cytochrome c] + 2 H(+)</text>
        <dbReference type="Rhea" id="RHEA:56720"/>
        <dbReference type="Rhea" id="RHEA-COMP:10350"/>
        <dbReference type="Rhea" id="RHEA-COMP:14328"/>
        <dbReference type="Rhea" id="RHEA-COMP:14399"/>
        <dbReference type="Rhea" id="RHEA-COMP:14691"/>
        <dbReference type="ChEBI" id="CHEBI:15378"/>
        <dbReference type="ChEBI" id="CHEBI:29033"/>
        <dbReference type="ChEBI" id="CHEBI:29034"/>
        <dbReference type="ChEBI" id="CHEBI:29950"/>
        <dbReference type="ChEBI" id="CHEBI:33542"/>
        <dbReference type="ChEBI" id="CHEBI:139321"/>
        <dbReference type="EC" id="2.8.5.2"/>
    </reaction>
</comment>
<dbReference type="Proteomes" id="UP000248592">
    <property type="component" value="Chromosome"/>
</dbReference>
<comment type="similarity">
    <text evidence="11 14">Belongs to the SoxA family.</text>
</comment>
<evidence type="ECO:0000313" key="18">
    <source>
        <dbReference type="EMBL" id="AWW50671.1"/>
    </source>
</evidence>
<feature type="binding site" description="axial binding residue" evidence="17">
    <location>
        <position position="99"/>
    </location>
    <ligand>
        <name>heme c</name>
        <dbReference type="ChEBI" id="CHEBI:61717"/>
        <label>1</label>
    </ligand>
    <ligandPart>
        <name>Fe</name>
        <dbReference type="ChEBI" id="CHEBI:18248"/>
    </ligandPart>
</feature>
<dbReference type="PIRSF" id="PIRSF038455">
    <property type="entry name" value="SoxA"/>
    <property type="match status" value="1"/>
</dbReference>